<dbReference type="PANTHER" id="PTHR37291:SF1">
    <property type="entry name" value="TYPE IV METHYL-DIRECTED RESTRICTION ENZYME ECOKMCRB SUBUNIT"/>
    <property type="match status" value="1"/>
</dbReference>
<dbReference type="RefSeq" id="WP_264989656.1">
    <property type="nucleotide sequence ID" value="NZ_BRZA01000004.1"/>
</dbReference>
<sequence>MNHWLFQGNPERFQQEGMILSFDDYIQQTTDIWWTVKQKHYIEQIQIGDSVFIWRSDGKVKDSGGLVAFGVITSVPYQMGDTYRVNLRITTYRLTEEAGLLFRYKLKQLPETMNLLIFKMPNSTNYKLSTEEYQLLQSFWETPQLIDVKLTFTPLERYLMMYKDVANQYMESIQAYIHSAYTYFQKFHDNDFLENMQWEDVQKIGDHVNAFRMDIAKKRALGTINAPIEKYRASLKYLIHGQDPLPMRIDQFITNDQYKIFGFGSSVVSEIIGNVFAHYYCFYNQRDKVAVENILALNPQYTKGDSIGMKFMKFQQCLEKERIVENYQRIVGKRSDLPIYYEIDQFFSFLFERFHPNDATETPNYWLVAAGEQGSHWQDFLTYDYIGIGWKKLGDLRGYKNKSEIAVALKEKYAYENSPRNDALANYQFVKEMKVGDYIFVKKGTKQIIGVGQIMGDYEYKPANNRFHSTRHVEWLYHQALDWEESNLPVKAVTNITTYTDLIENVLERMAYGQQGNRLGKPYSMEQMLSDVFMEQSSVEEMVETLDYKKNIILQGPPGVGKTFIAKRLAYLHMEARDESKITMVQFHPSYSYEDFIRGYKPTADGHFALKDGLFYVLCQKALQDPDNPYYMIIDEINRGHLSKIFGELMMLIEADKRGSQYAVKLAYSDKEETFSIPPNLYIIGTMNTADRSLALVDYALRRRFSFIPIEPAFEKEAFQQHLMHKGISKGFIDKLVVGIQEVNQEIVQDTMNLGKGFEIGHSYFCPNVEQIEDEQSWYERIIRLEIAPLLKEYWFEREEKVDALLQKLQ</sequence>
<dbReference type="InterPro" id="IPR052934">
    <property type="entry name" value="Methyl-DNA_Rec/Restrict_Enz"/>
</dbReference>
<accession>A0ABQ5NN69</accession>
<dbReference type="PANTHER" id="PTHR37291">
    <property type="entry name" value="5-METHYLCYTOSINE-SPECIFIC RESTRICTION ENZYME B"/>
    <property type="match status" value="1"/>
</dbReference>
<dbReference type="EMBL" id="BRZA01000004">
    <property type="protein sequence ID" value="GLC89784.1"/>
    <property type="molecule type" value="Genomic_DNA"/>
</dbReference>
<dbReference type="SUPFAM" id="SSF52540">
    <property type="entry name" value="P-loop containing nucleoside triphosphate hydrolases"/>
    <property type="match status" value="1"/>
</dbReference>
<dbReference type="InterPro" id="IPR015947">
    <property type="entry name" value="PUA-like_sf"/>
</dbReference>
<organism evidence="2 3">
    <name type="scientific">Lysinibacillus piscis</name>
    <dbReference type="NCBI Taxonomy" id="2518931"/>
    <lineage>
        <taxon>Bacteria</taxon>
        <taxon>Bacillati</taxon>
        <taxon>Bacillota</taxon>
        <taxon>Bacilli</taxon>
        <taxon>Bacillales</taxon>
        <taxon>Bacillaceae</taxon>
        <taxon>Lysinibacillus</taxon>
    </lineage>
</organism>
<evidence type="ECO:0000313" key="2">
    <source>
        <dbReference type="EMBL" id="GLC89784.1"/>
    </source>
</evidence>
<dbReference type="SUPFAM" id="SSF88697">
    <property type="entry name" value="PUA domain-like"/>
    <property type="match status" value="1"/>
</dbReference>
<evidence type="ECO:0000259" key="1">
    <source>
        <dbReference type="SMART" id="SM00382"/>
    </source>
</evidence>
<reference evidence="2" key="1">
    <citation type="submission" date="2022-08" db="EMBL/GenBank/DDBJ databases">
        <title>Draft genome sequence of Lysinibacillus sp. strain KH24.</title>
        <authorList>
            <person name="Kanbe H."/>
            <person name="Itoh H."/>
        </authorList>
    </citation>
    <scope>NUCLEOTIDE SEQUENCE</scope>
    <source>
        <strain evidence="2">KH24</strain>
    </source>
</reference>
<dbReference type="Gene3D" id="3.40.50.300">
    <property type="entry name" value="P-loop containing nucleotide triphosphate hydrolases"/>
    <property type="match status" value="1"/>
</dbReference>
<keyword evidence="3" id="KW-1185">Reference proteome</keyword>
<dbReference type="Proteomes" id="UP001065593">
    <property type="component" value="Unassembled WGS sequence"/>
</dbReference>
<dbReference type="InterPro" id="IPR011704">
    <property type="entry name" value="ATPase_dyneun-rel_AAA"/>
</dbReference>
<dbReference type="InterPro" id="IPR003593">
    <property type="entry name" value="AAA+_ATPase"/>
</dbReference>
<proteinExistence type="predicted"/>
<name>A0ABQ5NN69_9BACI</name>
<dbReference type="CDD" id="cd00009">
    <property type="entry name" value="AAA"/>
    <property type="match status" value="1"/>
</dbReference>
<dbReference type="SMART" id="SM00382">
    <property type="entry name" value="AAA"/>
    <property type="match status" value="1"/>
</dbReference>
<feature type="domain" description="AAA+ ATPase" evidence="1">
    <location>
        <begin position="548"/>
        <end position="711"/>
    </location>
</feature>
<comment type="caution">
    <text evidence="2">The sequence shown here is derived from an EMBL/GenBank/DDBJ whole genome shotgun (WGS) entry which is preliminary data.</text>
</comment>
<dbReference type="Pfam" id="PF07728">
    <property type="entry name" value="AAA_5"/>
    <property type="match status" value="1"/>
</dbReference>
<evidence type="ECO:0000313" key="3">
    <source>
        <dbReference type="Proteomes" id="UP001065593"/>
    </source>
</evidence>
<protein>
    <recommendedName>
        <fullName evidence="1">AAA+ ATPase domain-containing protein</fullName>
    </recommendedName>
</protein>
<dbReference type="InterPro" id="IPR027417">
    <property type="entry name" value="P-loop_NTPase"/>
</dbReference>
<gene>
    <name evidence="2" type="ORF">LYSBPC_29110</name>
</gene>